<protein>
    <recommendedName>
        <fullName evidence="7">Glycosyltransferase 2-like domain-containing protein</fullName>
    </recommendedName>
</protein>
<evidence type="ECO:0000256" key="1">
    <source>
        <dbReference type="ARBA" id="ARBA00001946"/>
    </source>
</evidence>
<keyword evidence="6" id="KW-1133">Transmembrane helix</keyword>
<evidence type="ECO:0000313" key="8">
    <source>
        <dbReference type="EMBL" id="OGY78945.1"/>
    </source>
</evidence>
<organism evidence="8 9">
    <name type="scientific">Candidatus Kerfeldbacteria bacterium RIFCSPHIGHO2_02_FULL_42_14</name>
    <dbReference type="NCBI Taxonomy" id="1798540"/>
    <lineage>
        <taxon>Bacteria</taxon>
        <taxon>Candidatus Kerfeldiibacteriota</taxon>
    </lineage>
</organism>
<reference evidence="8 9" key="1">
    <citation type="journal article" date="2016" name="Nat. Commun.">
        <title>Thousands of microbial genomes shed light on interconnected biogeochemical processes in an aquifer system.</title>
        <authorList>
            <person name="Anantharaman K."/>
            <person name="Brown C.T."/>
            <person name="Hug L.A."/>
            <person name="Sharon I."/>
            <person name="Castelle C.J."/>
            <person name="Probst A.J."/>
            <person name="Thomas B.C."/>
            <person name="Singh A."/>
            <person name="Wilkins M.J."/>
            <person name="Karaoz U."/>
            <person name="Brodie E.L."/>
            <person name="Williams K.H."/>
            <person name="Hubbard S.S."/>
            <person name="Banfield J.F."/>
        </authorList>
    </citation>
    <scope>NUCLEOTIDE SEQUENCE [LARGE SCALE GENOMIC DNA]</scope>
</reference>
<dbReference type="InterPro" id="IPR029044">
    <property type="entry name" value="Nucleotide-diphossugar_trans"/>
</dbReference>
<dbReference type="AlphaFoldDB" id="A0A1G2AQM7"/>
<sequence length="335" mass="38418">MVRKISSQKVTAIVPAYNEAERIGGVLRVLSDHSVFSEIIVVDDGSSDVTQSVVARYPVRYVRHTRNFGKAQAMETGVRFATSEVIFFCDADISGLTHAIIDEIVRPVLHGQVEMFIAMRNRKVYFLKTLVAFVPLLGGERALTRRLWQSVPEHYKKRFRIETALNFYAKYYGAGFRYKLFPGLSQSIKERKYGIRIGLQQRMFLFYDVFVAIMRLQFTALPKNMKTMRLMFGSLFWSFLGIAAGIIILLVTNFGSEFWFVRFFSTQLRAIDSTVVQKLFSVARQLGRQTLSVVGWMILVTHGIVFLASLQRLLFLLRSAGMRFISLFTKAKILR</sequence>
<gene>
    <name evidence="8" type="ORF">A3B74_03580</name>
</gene>
<evidence type="ECO:0000313" key="9">
    <source>
        <dbReference type="Proteomes" id="UP000177165"/>
    </source>
</evidence>
<dbReference type="GO" id="GO:0016757">
    <property type="term" value="F:glycosyltransferase activity"/>
    <property type="evidence" value="ECO:0007669"/>
    <property type="project" value="UniProtKB-KW"/>
</dbReference>
<keyword evidence="3" id="KW-0328">Glycosyltransferase</keyword>
<evidence type="ECO:0000256" key="6">
    <source>
        <dbReference type="SAM" id="Phobius"/>
    </source>
</evidence>
<keyword evidence="6" id="KW-0472">Membrane</keyword>
<dbReference type="SUPFAM" id="SSF53448">
    <property type="entry name" value="Nucleotide-diphospho-sugar transferases"/>
    <property type="match status" value="1"/>
</dbReference>
<keyword evidence="6" id="KW-0812">Transmembrane</keyword>
<dbReference type="PANTHER" id="PTHR48090">
    <property type="entry name" value="UNDECAPRENYL-PHOSPHATE 4-DEOXY-4-FORMAMIDO-L-ARABINOSE TRANSFERASE-RELATED"/>
    <property type="match status" value="1"/>
</dbReference>
<dbReference type="STRING" id="1798540.A3B74_03580"/>
<keyword evidence="4" id="KW-0808">Transferase</keyword>
<comment type="caution">
    <text evidence="8">The sequence shown here is derived from an EMBL/GenBank/DDBJ whole genome shotgun (WGS) entry which is preliminary data.</text>
</comment>
<feature type="transmembrane region" description="Helical" evidence="6">
    <location>
        <begin position="230"/>
        <end position="251"/>
    </location>
</feature>
<evidence type="ECO:0000256" key="5">
    <source>
        <dbReference type="ARBA" id="ARBA00022842"/>
    </source>
</evidence>
<comment type="similarity">
    <text evidence="2">Belongs to the glycosyltransferase 2 family.</text>
</comment>
<keyword evidence="5" id="KW-0460">Magnesium</keyword>
<evidence type="ECO:0000256" key="2">
    <source>
        <dbReference type="ARBA" id="ARBA00006739"/>
    </source>
</evidence>
<dbReference type="PANTHER" id="PTHR48090:SF10">
    <property type="entry name" value="GLUCOSYL-3-PHOSPHOGLYCERATE SYNTHASE"/>
    <property type="match status" value="1"/>
</dbReference>
<dbReference type="EMBL" id="MHKB01000011">
    <property type="protein sequence ID" value="OGY78945.1"/>
    <property type="molecule type" value="Genomic_DNA"/>
</dbReference>
<dbReference type="InterPro" id="IPR001173">
    <property type="entry name" value="Glyco_trans_2-like"/>
</dbReference>
<dbReference type="Pfam" id="PF00535">
    <property type="entry name" value="Glycos_transf_2"/>
    <property type="match status" value="1"/>
</dbReference>
<evidence type="ECO:0000259" key="7">
    <source>
        <dbReference type="Pfam" id="PF00535"/>
    </source>
</evidence>
<dbReference type="CDD" id="cd04179">
    <property type="entry name" value="DPM_DPG-synthase_like"/>
    <property type="match status" value="1"/>
</dbReference>
<evidence type="ECO:0000256" key="4">
    <source>
        <dbReference type="ARBA" id="ARBA00022679"/>
    </source>
</evidence>
<comment type="cofactor">
    <cofactor evidence="1">
        <name>Mg(2+)</name>
        <dbReference type="ChEBI" id="CHEBI:18420"/>
    </cofactor>
</comment>
<proteinExistence type="inferred from homology"/>
<dbReference type="Gene3D" id="3.90.550.10">
    <property type="entry name" value="Spore Coat Polysaccharide Biosynthesis Protein SpsA, Chain A"/>
    <property type="match status" value="1"/>
</dbReference>
<feature type="transmembrane region" description="Helical" evidence="6">
    <location>
        <begin position="293"/>
        <end position="315"/>
    </location>
</feature>
<evidence type="ECO:0000256" key="3">
    <source>
        <dbReference type="ARBA" id="ARBA00022676"/>
    </source>
</evidence>
<name>A0A1G2AQM7_9BACT</name>
<dbReference type="InterPro" id="IPR050256">
    <property type="entry name" value="Glycosyltransferase_2"/>
</dbReference>
<feature type="domain" description="Glycosyltransferase 2-like" evidence="7">
    <location>
        <begin position="12"/>
        <end position="93"/>
    </location>
</feature>
<accession>A0A1G2AQM7</accession>
<dbReference type="Proteomes" id="UP000177165">
    <property type="component" value="Unassembled WGS sequence"/>
</dbReference>